<evidence type="ECO:0000256" key="6">
    <source>
        <dbReference type="ARBA" id="ARBA00022490"/>
    </source>
</evidence>
<dbReference type="PANTHER" id="PTHR11079:SF190">
    <property type="entry name" value="CYTOSINE DEAMINASE"/>
    <property type="match status" value="1"/>
</dbReference>
<dbReference type="PROSITE" id="PS51747">
    <property type="entry name" value="CYT_DCMP_DEAMINASES_2"/>
    <property type="match status" value="1"/>
</dbReference>
<comment type="subcellular location">
    <subcellularLocation>
        <location evidence="3">Cytoplasm</location>
    </subcellularLocation>
    <subcellularLocation>
        <location evidence="2">Nucleus</location>
    </subcellularLocation>
</comment>
<feature type="domain" description="CMP/dCMP-type deaminase" evidence="17">
    <location>
        <begin position="2"/>
        <end position="112"/>
    </location>
</feature>
<dbReference type="GO" id="GO:0005737">
    <property type="term" value="C:cytoplasm"/>
    <property type="evidence" value="ECO:0007669"/>
    <property type="project" value="UniProtKB-SubCell"/>
</dbReference>
<comment type="subunit">
    <text evidence="5">Homodimer.</text>
</comment>
<dbReference type="GO" id="GO:0008835">
    <property type="term" value="F:diaminohydroxyphosphoribosylaminopyrimidine deaminase activity"/>
    <property type="evidence" value="ECO:0007669"/>
    <property type="project" value="TreeGrafter"/>
</dbReference>
<dbReference type="PANTHER" id="PTHR11079">
    <property type="entry name" value="CYTOSINE DEAMINASE FAMILY MEMBER"/>
    <property type="match status" value="1"/>
</dbReference>
<evidence type="ECO:0000256" key="5">
    <source>
        <dbReference type="ARBA" id="ARBA00011738"/>
    </source>
</evidence>
<dbReference type="InterPro" id="IPR016193">
    <property type="entry name" value="Cytidine_deaminase-like"/>
</dbReference>
<evidence type="ECO:0000313" key="19">
    <source>
        <dbReference type="Proteomes" id="UP000754883"/>
    </source>
</evidence>
<evidence type="ECO:0000256" key="11">
    <source>
        <dbReference type="ARBA" id="ARBA00050113"/>
    </source>
</evidence>
<evidence type="ECO:0000313" key="18">
    <source>
        <dbReference type="EMBL" id="CAG9982996.1"/>
    </source>
</evidence>
<keyword evidence="7" id="KW-0479">Metal-binding</keyword>
<comment type="function">
    <text evidence="12">Catalyzes the hydrolytic deamination of cytosine to uracil or 5-methylcytosine to thymine. Is involved in the pyrimidine salvage pathway, which allows the cell to utilize cytosine for pyrimidine nucleotide synthesis.</text>
</comment>
<dbReference type="CDD" id="cd01285">
    <property type="entry name" value="nucleoside_deaminase"/>
    <property type="match status" value="1"/>
</dbReference>
<gene>
    <name evidence="18" type="ORF">CBYS24578_00011268</name>
</gene>
<name>A0A9N9U6N6_9HYPO</name>
<evidence type="ECO:0000256" key="13">
    <source>
        <dbReference type="ARBA" id="ARBA00060700"/>
    </source>
</evidence>
<protein>
    <recommendedName>
        <fullName evidence="15">Cytosine deaminase</fullName>
        <ecNumber evidence="14">3.5.4.1</ecNumber>
    </recommendedName>
    <alternativeName>
        <fullName evidence="16">Cytosine aminohydrolase</fullName>
    </alternativeName>
</protein>
<sequence>MADSEPGFLIAREEMHKSLAEGGAPIGACLVAKDGTILGRGHNQKVQKNSPCLHAEVSAFEDANHVDTTAYIGGTLYTTLSCCDICAGCAIFFKLGRVVIGESKTYRGGNDYMASKGIEVVELDDPECINTLQTYIKEHPEVWYEGIGVKKGEKGI</sequence>
<dbReference type="Proteomes" id="UP000754883">
    <property type="component" value="Unassembled WGS sequence"/>
</dbReference>
<evidence type="ECO:0000256" key="1">
    <source>
        <dbReference type="ARBA" id="ARBA00001947"/>
    </source>
</evidence>
<dbReference type="Gene3D" id="3.40.140.10">
    <property type="entry name" value="Cytidine Deaminase, domain 2"/>
    <property type="match status" value="1"/>
</dbReference>
<accession>A0A9N9U6N6</accession>
<dbReference type="AlphaFoldDB" id="A0A9N9U6N6"/>
<evidence type="ECO:0000256" key="2">
    <source>
        <dbReference type="ARBA" id="ARBA00004123"/>
    </source>
</evidence>
<evidence type="ECO:0000259" key="17">
    <source>
        <dbReference type="PROSITE" id="PS51747"/>
    </source>
</evidence>
<dbReference type="GO" id="GO:0046087">
    <property type="term" value="P:cytidine metabolic process"/>
    <property type="evidence" value="ECO:0007669"/>
    <property type="project" value="TreeGrafter"/>
</dbReference>
<reference evidence="19" key="1">
    <citation type="submission" date="2019-06" db="EMBL/GenBank/DDBJ databases">
        <authorList>
            <person name="Broberg M."/>
        </authorList>
    </citation>
    <scope>NUCLEOTIDE SEQUENCE [LARGE SCALE GENOMIC DNA]</scope>
</reference>
<keyword evidence="8" id="KW-0378">Hydrolase</keyword>
<organism evidence="18 19">
    <name type="scientific">Clonostachys byssicola</name>
    <dbReference type="NCBI Taxonomy" id="160290"/>
    <lineage>
        <taxon>Eukaryota</taxon>
        <taxon>Fungi</taxon>
        <taxon>Dikarya</taxon>
        <taxon>Ascomycota</taxon>
        <taxon>Pezizomycotina</taxon>
        <taxon>Sordariomycetes</taxon>
        <taxon>Hypocreomycetidae</taxon>
        <taxon>Hypocreales</taxon>
        <taxon>Bionectriaceae</taxon>
        <taxon>Clonostachys</taxon>
    </lineage>
</organism>
<dbReference type="FunFam" id="3.40.140.10:FF:000016">
    <property type="entry name" value="Cytosine deaminase"/>
    <property type="match status" value="1"/>
</dbReference>
<dbReference type="GO" id="GO:0004131">
    <property type="term" value="F:cytosine deaminase activity"/>
    <property type="evidence" value="ECO:0007669"/>
    <property type="project" value="UniProtKB-EC"/>
</dbReference>
<dbReference type="OrthoDB" id="5150993at2759"/>
<dbReference type="GO" id="GO:0005634">
    <property type="term" value="C:nucleus"/>
    <property type="evidence" value="ECO:0007669"/>
    <property type="project" value="UniProtKB-SubCell"/>
</dbReference>
<evidence type="ECO:0000256" key="12">
    <source>
        <dbReference type="ARBA" id="ARBA00056232"/>
    </source>
</evidence>
<evidence type="ECO:0000256" key="14">
    <source>
        <dbReference type="ARBA" id="ARBA00066550"/>
    </source>
</evidence>
<proteinExistence type="inferred from homology"/>
<comment type="similarity">
    <text evidence="4">Belongs to the cytidine and deoxycytidylate deaminase family.</text>
</comment>
<evidence type="ECO:0000256" key="7">
    <source>
        <dbReference type="ARBA" id="ARBA00022723"/>
    </source>
</evidence>
<evidence type="ECO:0000256" key="8">
    <source>
        <dbReference type="ARBA" id="ARBA00022801"/>
    </source>
</evidence>
<evidence type="ECO:0000256" key="15">
    <source>
        <dbReference type="ARBA" id="ARBA00074321"/>
    </source>
</evidence>
<dbReference type="EMBL" id="CABFNO020001350">
    <property type="protein sequence ID" value="CAG9982996.1"/>
    <property type="molecule type" value="Genomic_DNA"/>
</dbReference>
<dbReference type="Pfam" id="PF00383">
    <property type="entry name" value="dCMP_cyt_deam_1"/>
    <property type="match status" value="1"/>
</dbReference>
<evidence type="ECO:0000256" key="4">
    <source>
        <dbReference type="ARBA" id="ARBA00006576"/>
    </source>
</evidence>
<dbReference type="SUPFAM" id="SSF53927">
    <property type="entry name" value="Cytidine deaminase-like"/>
    <property type="match status" value="1"/>
</dbReference>
<comment type="pathway">
    <text evidence="13">Pyrimidine metabolism; UMP biosynthesis via salvage pathway; uracil from cytosine: step 1/1.</text>
</comment>
<dbReference type="GO" id="GO:0008655">
    <property type="term" value="P:pyrimidine-containing compound salvage"/>
    <property type="evidence" value="ECO:0007669"/>
    <property type="project" value="TreeGrafter"/>
</dbReference>
<evidence type="ECO:0000256" key="9">
    <source>
        <dbReference type="ARBA" id="ARBA00022833"/>
    </source>
</evidence>
<dbReference type="EC" id="3.5.4.1" evidence="14"/>
<keyword evidence="6" id="KW-0963">Cytoplasm</keyword>
<comment type="catalytic activity">
    <reaction evidence="11">
        <text>cytosine + H2O + H(+) = uracil + NH4(+)</text>
        <dbReference type="Rhea" id="RHEA:20605"/>
        <dbReference type="ChEBI" id="CHEBI:15377"/>
        <dbReference type="ChEBI" id="CHEBI:15378"/>
        <dbReference type="ChEBI" id="CHEBI:16040"/>
        <dbReference type="ChEBI" id="CHEBI:17568"/>
        <dbReference type="ChEBI" id="CHEBI:28938"/>
        <dbReference type="EC" id="3.5.4.1"/>
    </reaction>
</comment>
<reference evidence="18 19" key="2">
    <citation type="submission" date="2021-10" db="EMBL/GenBank/DDBJ databases">
        <authorList>
            <person name="Piombo E."/>
        </authorList>
    </citation>
    <scope>NUCLEOTIDE SEQUENCE [LARGE SCALE GENOMIC DNA]</scope>
</reference>
<dbReference type="GO" id="GO:0046872">
    <property type="term" value="F:metal ion binding"/>
    <property type="evidence" value="ECO:0007669"/>
    <property type="project" value="UniProtKB-KW"/>
</dbReference>
<keyword evidence="10" id="KW-0539">Nucleus</keyword>
<evidence type="ECO:0000256" key="3">
    <source>
        <dbReference type="ARBA" id="ARBA00004496"/>
    </source>
</evidence>
<evidence type="ECO:0000256" key="10">
    <source>
        <dbReference type="ARBA" id="ARBA00023242"/>
    </source>
</evidence>
<comment type="cofactor">
    <cofactor evidence="1">
        <name>Zn(2+)</name>
        <dbReference type="ChEBI" id="CHEBI:29105"/>
    </cofactor>
</comment>
<dbReference type="InterPro" id="IPR002125">
    <property type="entry name" value="CMP_dCMP_dom"/>
</dbReference>
<comment type="caution">
    <text evidence="18">The sequence shown here is derived from an EMBL/GenBank/DDBJ whole genome shotgun (WGS) entry which is preliminary data.</text>
</comment>
<evidence type="ECO:0000256" key="16">
    <source>
        <dbReference type="ARBA" id="ARBA00084039"/>
    </source>
</evidence>
<keyword evidence="19" id="KW-1185">Reference proteome</keyword>
<keyword evidence="9" id="KW-0862">Zinc</keyword>
<dbReference type="GO" id="GO:0019858">
    <property type="term" value="P:cytosine metabolic process"/>
    <property type="evidence" value="ECO:0007669"/>
    <property type="project" value="TreeGrafter"/>
</dbReference>